<evidence type="ECO:0000256" key="2">
    <source>
        <dbReference type="SAM" id="Phobius"/>
    </source>
</evidence>
<dbReference type="AlphaFoldDB" id="A0A7S4PW87"/>
<sequence>MAERVGRPAATSRGRAKGTCHDRKPSWVARVRAASASAVPRLVHRVCGSKGRSENGDSGFDPDEHYLVYESWGRLPKGLELGFLPQGRLELASFAVPTIVVGALAANSIFAILGSTLPGGPTALICGLAAVVLAAAWPLPRDQAPAPVAAKAGQAPLAPSPVEAPAPVAAEAGQAPVAPSPVETLPARPSWVAQDDSSQPASRPSPLQGWDLVFESTDPPPRAGPEEWLPSVLRRRPRVRSRPPPPSRGKNSG</sequence>
<feature type="transmembrane region" description="Helical" evidence="2">
    <location>
        <begin position="119"/>
        <end position="139"/>
    </location>
</feature>
<dbReference type="EMBL" id="HBNR01006432">
    <property type="protein sequence ID" value="CAE4564611.1"/>
    <property type="molecule type" value="Transcribed_RNA"/>
</dbReference>
<evidence type="ECO:0000313" key="3">
    <source>
        <dbReference type="EMBL" id="CAE4564611.1"/>
    </source>
</evidence>
<protein>
    <submittedName>
        <fullName evidence="3">Uncharacterized protein</fullName>
    </submittedName>
</protein>
<feature type="region of interest" description="Disordered" evidence="1">
    <location>
        <begin position="1"/>
        <end position="22"/>
    </location>
</feature>
<feature type="transmembrane region" description="Helical" evidence="2">
    <location>
        <begin position="91"/>
        <end position="113"/>
    </location>
</feature>
<accession>A0A7S4PW87</accession>
<keyword evidence="2" id="KW-0812">Transmembrane</keyword>
<name>A0A7S4PW87_9DINO</name>
<evidence type="ECO:0000256" key="1">
    <source>
        <dbReference type="SAM" id="MobiDB-lite"/>
    </source>
</evidence>
<feature type="region of interest" description="Disordered" evidence="1">
    <location>
        <begin position="172"/>
        <end position="253"/>
    </location>
</feature>
<keyword evidence="2" id="KW-1133">Transmembrane helix</keyword>
<reference evidence="3" key="1">
    <citation type="submission" date="2021-01" db="EMBL/GenBank/DDBJ databases">
        <authorList>
            <person name="Corre E."/>
            <person name="Pelletier E."/>
            <person name="Niang G."/>
            <person name="Scheremetjew M."/>
            <person name="Finn R."/>
            <person name="Kale V."/>
            <person name="Holt S."/>
            <person name="Cochrane G."/>
            <person name="Meng A."/>
            <person name="Brown T."/>
            <person name="Cohen L."/>
        </authorList>
    </citation>
    <scope>NUCLEOTIDE SEQUENCE</scope>
    <source>
        <strain evidence="3">CCMP3105</strain>
    </source>
</reference>
<organism evidence="3">
    <name type="scientific">Alexandrium monilatum</name>
    <dbReference type="NCBI Taxonomy" id="311494"/>
    <lineage>
        <taxon>Eukaryota</taxon>
        <taxon>Sar</taxon>
        <taxon>Alveolata</taxon>
        <taxon>Dinophyceae</taxon>
        <taxon>Gonyaulacales</taxon>
        <taxon>Pyrocystaceae</taxon>
        <taxon>Alexandrium</taxon>
    </lineage>
</organism>
<proteinExistence type="predicted"/>
<keyword evidence="2" id="KW-0472">Membrane</keyword>
<gene>
    <name evidence="3" type="ORF">AMON00008_LOCUS4230</name>
</gene>